<name>A0AAV0HE82_9ROSI</name>
<sequence length="421" mass="46381">MDPVVGKIKGLAKSSQDFFDGLFHDRAKSSRRKPVEILKRLQRESFSDLMKLRDRQDKLERQVSFPKIAKGSPSQNSGGTHVMGEINNLGAMVLMGGDVNQFDHHDSLGLATNGGIRSKISFETPIRENDTLVADFATGGCNIGDSLRSATLSLSKVLFMANIRDWVSANLMPVGAQFRHLGFTMDSSNQINGFTELSAMGPPLVNEYNGSAIGFTMRKSNLVASLAHSVSGLLKSDLYSSDLYFSTFGQISCQLPIGVKFSVSGFHKQPKSSLDLVNQGALTIPVHILNQQQNAPHDPVTKPLETNLFEPTPARCIAVKLESHIDENTMIEGWIQRNNSNSSSIWQWGARTLDDSEDALGWGFSIGGDMDNGGSRSNRFRAEAYWKLNIGRKFCLKPGLAYAGTGDMRMYELMVRSNWSF</sequence>
<dbReference type="Proteomes" id="UP001154282">
    <property type="component" value="Unassembled WGS sequence"/>
</dbReference>
<comment type="caution">
    <text evidence="1">The sequence shown here is derived from an EMBL/GenBank/DDBJ whole genome shotgun (WGS) entry which is preliminary data.</text>
</comment>
<accession>A0AAV0HE82</accession>
<organism evidence="1 2">
    <name type="scientific">Linum tenue</name>
    <dbReference type="NCBI Taxonomy" id="586396"/>
    <lineage>
        <taxon>Eukaryota</taxon>
        <taxon>Viridiplantae</taxon>
        <taxon>Streptophyta</taxon>
        <taxon>Embryophyta</taxon>
        <taxon>Tracheophyta</taxon>
        <taxon>Spermatophyta</taxon>
        <taxon>Magnoliopsida</taxon>
        <taxon>eudicotyledons</taxon>
        <taxon>Gunneridae</taxon>
        <taxon>Pentapetalae</taxon>
        <taxon>rosids</taxon>
        <taxon>fabids</taxon>
        <taxon>Malpighiales</taxon>
        <taxon>Linaceae</taxon>
        <taxon>Linum</taxon>
    </lineage>
</organism>
<dbReference type="PANTHER" id="PTHR35097:SF1">
    <property type="entry name" value="GDSL ESTERASE_LIPASE"/>
    <property type="match status" value="1"/>
</dbReference>
<dbReference type="PANTHER" id="PTHR35097">
    <property type="entry name" value="GDSL ESTERASE/LIPASE"/>
    <property type="match status" value="1"/>
</dbReference>
<dbReference type="AlphaFoldDB" id="A0AAV0HE82"/>
<evidence type="ECO:0000313" key="2">
    <source>
        <dbReference type="Proteomes" id="UP001154282"/>
    </source>
</evidence>
<gene>
    <name evidence="1" type="ORF">LITE_LOCUS3597</name>
</gene>
<dbReference type="EMBL" id="CAMGYJ010000002">
    <property type="protein sequence ID" value="CAI0382520.1"/>
    <property type="molecule type" value="Genomic_DNA"/>
</dbReference>
<reference evidence="1" key="1">
    <citation type="submission" date="2022-08" db="EMBL/GenBank/DDBJ databases">
        <authorList>
            <person name="Gutierrez-Valencia J."/>
        </authorList>
    </citation>
    <scope>NUCLEOTIDE SEQUENCE</scope>
</reference>
<evidence type="ECO:0000313" key="1">
    <source>
        <dbReference type="EMBL" id="CAI0382520.1"/>
    </source>
</evidence>
<protein>
    <submittedName>
        <fullName evidence="1">Uncharacterized protein</fullName>
    </submittedName>
</protein>
<keyword evidence="2" id="KW-1185">Reference proteome</keyword>
<proteinExistence type="predicted"/>